<keyword evidence="1" id="KW-1133">Transmembrane helix</keyword>
<evidence type="ECO:0000313" key="2">
    <source>
        <dbReference type="Proteomes" id="UP000095282"/>
    </source>
</evidence>
<organism evidence="2 3">
    <name type="scientific">Caenorhabditis tropicalis</name>
    <dbReference type="NCBI Taxonomy" id="1561998"/>
    <lineage>
        <taxon>Eukaryota</taxon>
        <taxon>Metazoa</taxon>
        <taxon>Ecdysozoa</taxon>
        <taxon>Nematoda</taxon>
        <taxon>Chromadorea</taxon>
        <taxon>Rhabditida</taxon>
        <taxon>Rhabditina</taxon>
        <taxon>Rhabditomorpha</taxon>
        <taxon>Rhabditoidea</taxon>
        <taxon>Rhabditidae</taxon>
        <taxon>Peloderinae</taxon>
        <taxon>Caenorhabditis</taxon>
    </lineage>
</organism>
<feature type="transmembrane region" description="Helical" evidence="1">
    <location>
        <begin position="6"/>
        <end position="24"/>
    </location>
</feature>
<dbReference type="AlphaFoldDB" id="A0A1I7TBQ5"/>
<keyword evidence="1" id="KW-0472">Membrane</keyword>
<proteinExistence type="predicted"/>
<sequence length="77" mass="9349">MILLIVSLVFMACIIAFFVARYALKKHFADDRREISSFEVFRPMFQDRATRYEDSRRFEWVHLREFRQASAELPIYP</sequence>
<keyword evidence="2" id="KW-1185">Reference proteome</keyword>
<accession>A0A1I7TBQ5</accession>
<keyword evidence="1" id="KW-0812">Transmembrane</keyword>
<name>A0A1I7TBQ5_9PELO</name>
<evidence type="ECO:0000313" key="3">
    <source>
        <dbReference type="WBParaSite" id="Csp11.Scaffold574.g4380.t1"/>
    </source>
</evidence>
<protein>
    <submittedName>
        <fullName evidence="3">DUF2254 domain-containing protein</fullName>
    </submittedName>
</protein>
<dbReference type="eggNOG" id="ENOG502TKHS">
    <property type="taxonomic scope" value="Eukaryota"/>
</dbReference>
<evidence type="ECO:0000256" key="1">
    <source>
        <dbReference type="SAM" id="Phobius"/>
    </source>
</evidence>
<reference evidence="3" key="1">
    <citation type="submission" date="2016-11" db="UniProtKB">
        <authorList>
            <consortium name="WormBaseParasite"/>
        </authorList>
    </citation>
    <scope>IDENTIFICATION</scope>
</reference>
<dbReference type="WBParaSite" id="Csp11.Scaffold574.g4380.t1">
    <property type="protein sequence ID" value="Csp11.Scaffold574.g4380.t1"/>
    <property type="gene ID" value="Csp11.Scaffold574.g4380"/>
</dbReference>
<dbReference type="Proteomes" id="UP000095282">
    <property type="component" value="Unplaced"/>
</dbReference>